<dbReference type="Proteomes" id="UP001222770">
    <property type="component" value="Unassembled WGS sequence"/>
</dbReference>
<feature type="domain" description="PilZ" evidence="1">
    <location>
        <begin position="10"/>
        <end position="97"/>
    </location>
</feature>
<dbReference type="InterPro" id="IPR009875">
    <property type="entry name" value="PilZ_domain"/>
</dbReference>
<keyword evidence="3" id="KW-1185">Reference proteome</keyword>
<evidence type="ECO:0000313" key="2">
    <source>
        <dbReference type="EMBL" id="MDF8332498.1"/>
    </source>
</evidence>
<sequence length="125" mass="13605">MPPSAPITGRRKAARVRLGIPCTVILLSGNHSCLLEDLSQTGARVATAGALPAAGADAVLLINGIETFGAIRWARNQRFGIKFDEPLALNQVVAIRDFADDYARHEQEQQLRNAREYVLGRRGVI</sequence>
<dbReference type="EMBL" id="JAROCY010000003">
    <property type="protein sequence ID" value="MDF8332498.1"/>
    <property type="molecule type" value="Genomic_DNA"/>
</dbReference>
<organism evidence="2 3">
    <name type="scientific">Novosphingobium cyanobacteriorum</name>
    <dbReference type="NCBI Taxonomy" id="3024215"/>
    <lineage>
        <taxon>Bacteria</taxon>
        <taxon>Pseudomonadati</taxon>
        <taxon>Pseudomonadota</taxon>
        <taxon>Alphaproteobacteria</taxon>
        <taxon>Sphingomonadales</taxon>
        <taxon>Sphingomonadaceae</taxon>
        <taxon>Novosphingobium</taxon>
    </lineage>
</organism>
<gene>
    <name evidence="2" type="ORF">POM99_04725</name>
</gene>
<dbReference type="SUPFAM" id="SSF141371">
    <property type="entry name" value="PilZ domain-like"/>
    <property type="match status" value="1"/>
</dbReference>
<name>A0ABT6CGA6_9SPHN</name>
<protein>
    <submittedName>
        <fullName evidence="2">PilZ domain-containing protein</fullName>
    </submittedName>
</protein>
<accession>A0ABT6CGA6</accession>
<reference evidence="2 3" key="1">
    <citation type="submission" date="2023-03" db="EMBL/GenBank/DDBJ databases">
        <title>Novosphingobium cyanobacteriorum sp. nov., isolated from a eutrophic reservoir during the Microcystis bloom period.</title>
        <authorList>
            <person name="Kang M."/>
            <person name="Le V."/>
            <person name="Ko S.-R."/>
            <person name="Lee S.-A."/>
            <person name="Ahn C.-Y."/>
        </authorList>
    </citation>
    <scope>NUCLEOTIDE SEQUENCE [LARGE SCALE GENOMIC DNA]</scope>
    <source>
        <strain evidence="2 3">HBC54</strain>
    </source>
</reference>
<proteinExistence type="predicted"/>
<evidence type="ECO:0000313" key="3">
    <source>
        <dbReference type="Proteomes" id="UP001222770"/>
    </source>
</evidence>
<dbReference type="Pfam" id="PF07238">
    <property type="entry name" value="PilZ"/>
    <property type="match status" value="1"/>
</dbReference>
<evidence type="ECO:0000259" key="1">
    <source>
        <dbReference type="Pfam" id="PF07238"/>
    </source>
</evidence>
<dbReference type="Gene3D" id="2.40.10.220">
    <property type="entry name" value="predicted glycosyltransferase like domains"/>
    <property type="match status" value="1"/>
</dbReference>
<comment type="caution">
    <text evidence="2">The sequence shown here is derived from an EMBL/GenBank/DDBJ whole genome shotgun (WGS) entry which is preliminary data.</text>
</comment>